<evidence type="ECO:0000256" key="4">
    <source>
        <dbReference type="ARBA" id="ARBA00022960"/>
    </source>
</evidence>
<dbReference type="InterPro" id="IPR036680">
    <property type="entry name" value="SPOR-like_sf"/>
</dbReference>
<keyword evidence="2" id="KW-0732">Signal</keyword>
<dbReference type="Pfam" id="PF00768">
    <property type="entry name" value="Peptidase_S11"/>
    <property type="match status" value="1"/>
</dbReference>
<organism evidence="12 13">
    <name type="scientific">Phreatobacter cathodiphilus</name>
    <dbReference type="NCBI Taxonomy" id="1868589"/>
    <lineage>
        <taxon>Bacteria</taxon>
        <taxon>Pseudomonadati</taxon>
        <taxon>Pseudomonadota</taxon>
        <taxon>Alphaproteobacteria</taxon>
        <taxon>Hyphomicrobiales</taxon>
        <taxon>Phreatobacteraceae</taxon>
        <taxon>Phreatobacter</taxon>
    </lineage>
</organism>
<keyword evidence="12" id="KW-0121">Carboxypeptidase</keyword>
<evidence type="ECO:0000256" key="9">
    <source>
        <dbReference type="RuleBase" id="RU004016"/>
    </source>
</evidence>
<dbReference type="GO" id="GO:0009002">
    <property type="term" value="F:serine-type D-Ala-D-Ala carboxypeptidase activity"/>
    <property type="evidence" value="ECO:0007669"/>
    <property type="project" value="InterPro"/>
</dbReference>
<feature type="active site" description="Proton acceptor" evidence="7">
    <location>
        <position position="56"/>
    </location>
</feature>
<dbReference type="Gene3D" id="3.30.70.1070">
    <property type="entry name" value="Sporulation related repeat"/>
    <property type="match status" value="1"/>
</dbReference>
<dbReference type="PANTHER" id="PTHR21581:SF6">
    <property type="entry name" value="TRAFFICKING PROTEIN PARTICLE COMPLEX SUBUNIT 12"/>
    <property type="match status" value="1"/>
</dbReference>
<dbReference type="SUPFAM" id="SSF56601">
    <property type="entry name" value="beta-lactamase/transpeptidase-like"/>
    <property type="match status" value="1"/>
</dbReference>
<evidence type="ECO:0000256" key="8">
    <source>
        <dbReference type="PIRSR" id="PIRSR618044-2"/>
    </source>
</evidence>
<dbReference type="GO" id="GO:0071555">
    <property type="term" value="P:cell wall organization"/>
    <property type="evidence" value="ECO:0007669"/>
    <property type="project" value="UniProtKB-KW"/>
</dbReference>
<name>A0A2S0NHG8_9HYPH</name>
<feature type="active site" description="Acyl-ester intermediate" evidence="7">
    <location>
        <position position="53"/>
    </location>
</feature>
<dbReference type="OrthoDB" id="9795979at2"/>
<keyword evidence="6" id="KW-0961">Cell wall biogenesis/degradation</keyword>
<keyword evidence="12" id="KW-0645">Protease</keyword>
<proteinExistence type="inferred from homology"/>
<dbReference type="Pfam" id="PF05036">
    <property type="entry name" value="SPOR"/>
    <property type="match status" value="1"/>
</dbReference>
<keyword evidence="3" id="KW-0378">Hydrolase</keyword>
<accession>A0A2S0NHG8</accession>
<dbReference type="GO" id="GO:0042834">
    <property type="term" value="F:peptidoglycan binding"/>
    <property type="evidence" value="ECO:0007669"/>
    <property type="project" value="InterPro"/>
</dbReference>
<dbReference type="GO" id="GO:0009252">
    <property type="term" value="P:peptidoglycan biosynthetic process"/>
    <property type="evidence" value="ECO:0007669"/>
    <property type="project" value="UniProtKB-KW"/>
</dbReference>
<dbReference type="InterPro" id="IPR007730">
    <property type="entry name" value="SPOR-like_dom"/>
</dbReference>
<dbReference type="GO" id="GO:0008360">
    <property type="term" value="P:regulation of cell shape"/>
    <property type="evidence" value="ECO:0007669"/>
    <property type="project" value="UniProtKB-KW"/>
</dbReference>
<keyword evidence="4" id="KW-0133">Cell shape</keyword>
<dbReference type="KEGG" id="phr:C6569_09150"/>
<feature type="binding site" evidence="8">
    <location>
        <position position="215"/>
    </location>
    <ligand>
        <name>substrate</name>
    </ligand>
</feature>
<evidence type="ECO:0000256" key="5">
    <source>
        <dbReference type="ARBA" id="ARBA00022984"/>
    </source>
</evidence>
<dbReference type="GO" id="GO:0006508">
    <property type="term" value="P:proteolysis"/>
    <property type="evidence" value="ECO:0007669"/>
    <property type="project" value="InterPro"/>
</dbReference>
<evidence type="ECO:0000256" key="3">
    <source>
        <dbReference type="ARBA" id="ARBA00022801"/>
    </source>
</evidence>
<dbReference type="InterPro" id="IPR012338">
    <property type="entry name" value="Beta-lactam/transpept-like"/>
</dbReference>
<reference evidence="12 13" key="1">
    <citation type="submission" date="2018-03" db="EMBL/GenBank/DDBJ databases">
        <title>Genome sequencing of Phreatobacter sp.</title>
        <authorList>
            <person name="Kim S.-J."/>
            <person name="Heo J."/>
            <person name="Kwon S.-W."/>
        </authorList>
    </citation>
    <scope>NUCLEOTIDE SEQUENCE [LARGE SCALE GENOMIC DNA]</scope>
    <source>
        <strain evidence="12 13">S-12</strain>
    </source>
</reference>
<dbReference type="PRINTS" id="PR00725">
    <property type="entry name" value="DADACBPTASE1"/>
</dbReference>
<dbReference type="InterPro" id="IPR018044">
    <property type="entry name" value="Peptidase_S11"/>
</dbReference>
<protein>
    <submittedName>
        <fullName evidence="12">D-alanyl-D-alanine carboxypeptidase</fullName>
    </submittedName>
</protein>
<feature type="active site" evidence="7">
    <location>
        <position position="113"/>
    </location>
</feature>
<dbReference type="InterPro" id="IPR001967">
    <property type="entry name" value="Peptidase_S11_N"/>
</dbReference>
<evidence type="ECO:0000256" key="7">
    <source>
        <dbReference type="PIRSR" id="PIRSR618044-1"/>
    </source>
</evidence>
<evidence type="ECO:0000313" key="12">
    <source>
        <dbReference type="EMBL" id="AVO47600.1"/>
    </source>
</evidence>
<dbReference type="Gene3D" id="3.40.710.10">
    <property type="entry name" value="DD-peptidase/beta-lactamase superfamily"/>
    <property type="match status" value="1"/>
</dbReference>
<evidence type="ECO:0000256" key="6">
    <source>
        <dbReference type="ARBA" id="ARBA00023316"/>
    </source>
</evidence>
<gene>
    <name evidence="12" type="ORF">C6569_09150</name>
</gene>
<feature type="domain" description="Peptidase S11 D-alanyl-D-alanine carboxypeptidase A N-terminal" evidence="10">
    <location>
        <begin position="26"/>
        <end position="245"/>
    </location>
</feature>
<evidence type="ECO:0000256" key="1">
    <source>
        <dbReference type="ARBA" id="ARBA00007164"/>
    </source>
</evidence>
<keyword evidence="5" id="KW-0573">Peptidoglycan synthesis</keyword>
<evidence type="ECO:0000256" key="2">
    <source>
        <dbReference type="ARBA" id="ARBA00022729"/>
    </source>
</evidence>
<evidence type="ECO:0000313" key="13">
    <source>
        <dbReference type="Proteomes" id="UP000237889"/>
    </source>
</evidence>
<dbReference type="PANTHER" id="PTHR21581">
    <property type="entry name" value="D-ALANYL-D-ALANINE CARBOXYPEPTIDASE"/>
    <property type="match status" value="1"/>
</dbReference>
<dbReference type="EMBL" id="CP027668">
    <property type="protein sequence ID" value="AVO47600.1"/>
    <property type="molecule type" value="Genomic_DNA"/>
</dbReference>
<comment type="similarity">
    <text evidence="1 9">Belongs to the peptidase S11 family.</text>
</comment>
<evidence type="ECO:0000259" key="11">
    <source>
        <dbReference type="Pfam" id="PF05036"/>
    </source>
</evidence>
<feature type="domain" description="SPOR" evidence="11">
    <location>
        <begin position="430"/>
        <end position="508"/>
    </location>
</feature>
<dbReference type="AlphaFoldDB" id="A0A2S0NHG8"/>
<sequence>MAATLSLAAASQAEARPRRYAGYAPAYSAIVVDAKTGETIHAEAADAHRFPASVTKVMTLYLLFEQIDSGRFSLQSPLRVSAEAASQPPSKIGVRAGSTITVEEAIRALVTKSANDVAVVVAENISGSEEAFGQLMTRKARAIGMSRTTFRNASGLPDASQMTTARDLATLGRAIQDHFPTYYRYFQTYSFAYRGVNHRNHNRLLGRVEGVDGIKTGYTRASGFNLLTSARRGQRQIVAVVMGGRTGGARDARMRQLVEATFPRAYAGARTAPMVARASEPARPQTRIAVAAQVPVPGRRQPVAEPMPITPMAAAVITAGQTRGGASTGASAAAPVTASAQPHRQVIRAETAPAPVAAATVLSAAASRPVPAPAPAVAPAAAPGNPNPRPGVLGTINASQLTTASVSPRPVQMASAGTAPVAEATPARRGEWSIQVGAFPTESAALETLKEAREASGRQLGAADPYTEKVEARGMTLVRARFAGFDRSGADAACRALKSRDFDCIPVRN</sequence>
<evidence type="ECO:0000259" key="10">
    <source>
        <dbReference type="Pfam" id="PF00768"/>
    </source>
</evidence>
<dbReference type="Proteomes" id="UP000237889">
    <property type="component" value="Chromosome"/>
</dbReference>
<keyword evidence="13" id="KW-1185">Reference proteome</keyword>